<keyword evidence="1" id="KW-0732">Signal</keyword>
<dbReference type="AlphaFoldDB" id="A0A423QAF3"/>
<sequence length="263" mass="29461">MKHALRISTLAAALLLLPPLAAAQSTDGGERRCFNGYAYTLDGGEYRYTEHHEQQRADGHITSWDVTYVGRDGETIATKTMDFSAHPTVPTYRMEIPADGYVEGIRRDDGWTMFRRESREADEQTKAFTIEEPMAADSGFDPLLRNQFEALQDGNTVDFRFAAAGRQGVIELRAQKIGETTFEGRPAVQFEAELDMMFINFFVDSLKLTYDPETKRLLEYRGIGNMHDANGEVYPVRVTYARDMPDVAREHGAPAADCGAIDG</sequence>
<proteinExistence type="predicted"/>
<feature type="signal peptide" evidence="1">
    <location>
        <begin position="1"/>
        <end position="23"/>
    </location>
</feature>
<protein>
    <recommendedName>
        <fullName evidence="4">DUF3108 domain-containing protein</fullName>
    </recommendedName>
</protein>
<gene>
    <name evidence="2" type="ORF">SAHL_01590</name>
</gene>
<accession>A0A423QAF3</accession>
<dbReference type="RefSeq" id="WP_184947158.1">
    <property type="nucleotide sequence ID" value="NZ_AYKF01000002.1"/>
</dbReference>
<dbReference type="EMBL" id="AYKF01000002">
    <property type="protein sequence ID" value="ROO37524.1"/>
    <property type="molecule type" value="Genomic_DNA"/>
</dbReference>
<evidence type="ECO:0000313" key="2">
    <source>
        <dbReference type="EMBL" id="ROO37524.1"/>
    </source>
</evidence>
<evidence type="ECO:0000256" key="1">
    <source>
        <dbReference type="SAM" id="SignalP"/>
    </source>
</evidence>
<evidence type="ECO:0008006" key="4">
    <source>
        <dbReference type="Google" id="ProtNLM"/>
    </source>
</evidence>
<feature type="chain" id="PRO_5019411189" description="DUF3108 domain-containing protein" evidence="1">
    <location>
        <begin position="24"/>
        <end position="263"/>
    </location>
</feature>
<organism evidence="2 3">
    <name type="scientific">Salinisphaera orenii YIM 95161</name>
    <dbReference type="NCBI Taxonomy" id="1051139"/>
    <lineage>
        <taxon>Bacteria</taxon>
        <taxon>Pseudomonadati</taxon>
        <taxon>Pseudomonadota</taxon>
        <taxon>Gammaproteobacteria</taxon>
        <taxon>Salinisphaerales</taxon>
        <taxon>Salinisphaeraceae</taxon>
        <taxon>Salinisphaera</taxon>
    </lineage>
</organism>
<name>A0A423QAF3_9GAMM</name>
<reference evidence="2 3" key="1">
    <citation type="submission" date="2013-10" db="EMBL/GenBank/DDBJ databases">
        <title>Salinisphaera halophila YIM 95161 Genome Sequencing.</title>
        <authorList>
            <person name="Lai Q."/>
            <person name="Li C."/>
            <person name="Shao Z."/>
        </authorList>
    </citation>
    <scope>NUCLEOTIDE SEQUENCE [LARGE SCALE GENOMIC DNA]</scope>
    <source>
        <strain evidence="2 3">YIM 95161</strain>
    </source>
</reference>
<evidence type="ECO:0000313" key="3">
    <source>
        <dbReference type="Proteomes" id="UP000285123"/>
    </source>
</evidence>
<dbReference type="Proteomes" id="UP000285123">
    <property type="component" value="Unassembled WGS sequence"/>
</dbReference>
<comment type="caution">
    <text evidence="2">The sequence shown here is derived from an EMBL/GenBank/DDBJ whole genome shotgun (WGS) entry which is preliminary data.</text>
</comment>